<protein>
    <submittedName>
        <fullName evidence="1">Uncharacterized protein</fullName>
    </submittedName>
</protein>
<reference evidence="1" key="1">
    <citation type="journal article" date="2020" name="Stud. Mycol.">
        <title>101 Dothideomycetes genomes: a test case for predicting lifestyles and emergence of pathogens.</title>
        <authorList>
            <person name="Haridas S."/>
            <person name="Albert R."/>
            <person name="Binder M."/>
            <person name="Bloem J."/>
            <person name="Labutti K."/>
            <person name="Salamov A."/>
            <person name="Andreopoulos B."/>
            <person name="Baker S."/>
            <person name="Barry K."/>
            <person name="Bills G."/>
            <person name="Bluhm B."/>
            <person name="Cannon C."/>
            <person name="Castanera R."/>
            <person name="Culley D."/>
            <person name="Daum C."/>
            <person name="Ezra D."/>
            <person name="Gonzalez J."/>
            <person name="Henrissat B."/>
            <person name="Kuo A."/>
            <person name="Liang C."/>
            <person name="Lipzen A."/>
            <person name="Lutzoni F."/>
            <person name="Magnuson J."/>
            <person name="Mondo S."/>
            <person name="Nolan M."/>
            <person name="Ohm R."/>
            <person name="Pangilinan J."/>
            <person name="Park H.-J."/>
            <person name="Ramirez L."/>
            <person name="Alfaro M."/>
            <person name="Sun H."/>
            <person name="Tritt A."/>
            <person name="Yoshinaga Y."/>
            <person name="Zwiers L.-H."/>
            <person name="Turgeon B."/>
            <person name="Goodwin S."/>
            <person name="Spatafora J."/>
            <person name="Crous P."/>
            <person name="Grigoriev I."/>
        </authorList>
    </citation>
    <scope>NUCLEOTIDE SEQUENCE</scope>
    <source>
        <strain evidence="1">CBS 123094</strain>
    </source>
</reference>
<gene>
    <name evidence="1" type="ORF">P154DRAFT_100605</name>
</gene>
<dbReference type="AlphaFoldDB" id="A0A6A5WNX9"/>
<proteinExistence type="predicted"/>
<evidence type="ECO:0000313" key="1">
    <source>
        <dbReference type="EMBL" id="KAF2003237.1"/>
    </source>
</evidence>
<sequence length="186" mass="20140">MIGRNASMDLIHATKPSGENVPPVSLLLHIGGRSMSDDHDAPRAAHTSTLFHEALPHRAKHVDAVAADGEARLCACVRSPRLLAPRLSKRFGRFGPPNLELPLTRAALTGLRQHVCDNRTDGKQHSTARACETGKQARPLYGVSTAPVRGCACLISHLSIAQTHHLVLMQQPPGPRDHPSQPPRRT</sequence>
<dbReference type="Proteomes" id="UP000799779">
    <property type="component" value="Unassembled WGS sequence"/>
</dbReference>
<evidence type="ECO:0000313" key="2">
    <source>
        <dbReference type="Proteomes" id="UP000799779"/>
    </source>
</evidence>
<keyword evidence="2" id="KW-1185">Reference proteome</keyword>
<name>A0A6A5WNX9_9PLEO</name>
<accession>A0A6A5WNX9</accession>
<organism evidence="1 2">
    <name type="scientific">Amniculicola lignicola CBS 123094</name>
    <dbReference type="NCBI Taxonomy" id="1392246"/>
    <lineage>
        <taxon>Eukaryota</taxon>
        <taxon>Fungi</taxon>
        <taxon>Dikarya</taxon>
        <taxon>Ascomycota</taxon>
        <taxon>Pezizomycotina</taxon>
        <taxon>Dothideomycetes</taxon>
        <taxon>Pleosporomycetidae</taxon>
        <taxon>Pleosporales</taxon>
        <taxon>Amniculicolaceae</taxon>
        <taxon>Amniculicola</taxon>
    </lineage>
</organism>
<dbReference type="EMBL" id="ML977573">
    <property type="protein sequence ID" value="KAF2003237.1"/>
    <property type="molecule type" value="Genomic_DNA"/>
</dbReference>